<comment type="caution">
    <text evidence="1">The sequence shown here is derived from an EMBL/GenBank/DDBJ whole genome shotgun (WGS) entry which is preliminary data.</text>
</comment>
<dbReference type="Proteomes" id="UP000813427">
    <property type="component" value="Unassembled WGS sequence"/>
</dbReference>
<evidence type="ECO:0000313" key="1">
    <source>
        <dbReference type="EMBL" id="KAH7242770.1"/>
    </source>
</evidence>
<evidence type="ECO:0008006" key="3">
    <source>
        <dbReference type="Google" id="ProtNLM"/>
    </source>
</evidence>
<organism evidence="1 2">
    <name type="scientific">Fusarium tricinctum</name>
    <dbReference type="NCBI Taxonomy" id="61284"/>
    <lineage>
        <taxon>Eukaryota</taxon>
        <taxon>Fungi</taxon>
        <taxon>Dikarya</taxon>
        <taxon>Ascomycota</taxon>
        <taxon>Pezizomycotina</taxon>
        <taxon>Sordariomycetes</taxon>
        <taxon>Hypocreomycetidae</taxon>
        <taxon>Hypocreales</taxon>
        <taxon>Nectriaceae</taxon>
        <taxon>Fusarium</taxon>
        <taxon>Fusarium tricinctum species complex</taxon>
    </lineage>
</organism>
<name>A0A8K0RZI3_9HYPO</name>
<dbReference type="Gene3D" id="3.90.70.10">
    <property type="entry name" value="Cysteine proteinases"/>
    <property type="match status" value="1"/>
</dbReference>
<dbReference type="OrthoDB" id="640249at2759"/>
<keyword evidence="2" id="KW-1185">Reference proteome</keyword>
<dbReference type="AlphaFoldDB" id="A0A8K0RZI3"/>
<proteinExistence type="predicted"/>
<sequence length="720" mass="82152">MTPDENYISDGYDVNDIRFSSTQGITTTKHLETYPGAFEGLEPIGWSAIDAVARAVRFLSYHTNNPNITDKPSRCFLYCNARDVLGIKDRDKEWKDWPTNLSKSSVQLRAVLKALNTFGVVSEDDFPLRSPLEKPYPRRLDYIKAAKTPALDIFRLDYDMVKGVTEPDVQRAIGTQNLYRVRQCLSQGSLVMFALHFYWPTLQTIAPASKDGGFPTIKKIDPSRRGVGPPGQKRSRVVLAIDNDQVNRRLLIKGDWGDSVPYFWMPYEWILDFGATEGFWTIFASSSPAPRLNMWYREDDFVHPWNGSNLNFRSLCPSFRFGNFKHSNIAVLPRGDNAVDVFWVNPEGRIVVGHYNKDVQNPVWRFAYVSDAGTATGSVAAVRPWPRNYNDRMEVFSIAAKGHVLVSWVQVGNEEDPLKWEWHHDKLTKDEEANPEGCIVVTQPPKSDEWKCRVFWVQTGGHIGMAHEPKNIDGYRKWRLYSLEATTGNDPFKPATTFSSLTALSIPWEDDKFHWSALWWIDRDGCLQGLWVSSEYQNLQEMTMPQLSSFSTALKEQRKTEEKMAFKLEPVEAYTFHLLVNTWRSHIRMGPAVVVPKDSRLSSAQSFQHHYLALYYQNPSGEFHTKCNGTRSGDPMGGDRFSRDVLVDESSQVKAVDCEHLWEAFFVTAKPHRTIFYRDGDGRTKRISQPGCLPDSVIMGQSKSHMFVKLEGDVLGIADL</sequence>
<dbReference type="EMBL" id="JAGPXF010000005">
    <property type="protein sequence ID" value="KAH7242770.1"/>
    <property type="molecule type" value="Genomic_DNA"/>
</dbReference>
<evidence type="ECO:0000313" key="2">
    <source>
        <dbReference type="Proteomes" id="UP000813427"/>
    </source>
</evidence>
<accession>A0A8K0RZI3</accession>
<dbReference type="Gene3D" id="2.120.10.70">
    <property type="entry name" value="Fucose-specific lectin"/>
    <property type="match status" value="2"/>
</dbReference>
<protein>
    <recommendedName>
        <fullName evidence="3">Fucose-specific lectin</fullName>
    </recommendedName>
</protein>
<gene>
    <name evidence="1" type="ORF">BKA59DRAFT_481273</name>
</gene>
<reference evidence="1" key="1">
    <citation type="journal article" date="2021" name="Nat. Commun.">
        <title>Genetic determinants of endophytism in the Arabidopsis root mycobiome.</title>
        <authorList>
            <person name="Mesny F."/>
            <person name="Miyauchi S."/>
            <person name="Thiergart T."/>
            <person name="Pickel B."/>
            <person name="Atanasova L."/>
            <person name="Karlsson M."/>
            <person name="Huettel B."/>
            <person name="Barry K.W."/>
            <person name="Haridas S."/>
            <person name="Chen C."/>
            <person name="Bauer D."/>
            <person name="Andreopoulos W."/>
            <person name="Pangilinan J."/>
            <person name="LaButti K."/>
            <person name="Riley R."/>
            <person name="Lipzen A."/>
            <person name="Clum A."/>
            <person name="Drula E."/>
            <person name="Henrissat B."/>
            <person name="Kohler A."/>
            <person name="Grigoriev I.V."/>
            <person name="Martin F.M."/>
            <person name="Hacquard S."/>
        </authorList>
    </citation>
    <scope>NUCLEOTIDE SEQUENCE</scope>
    <source>
        <strain evidence="1">MPI-SDFR-AT-0068</strain>
    </source>
</reference>